<dbReference type="Proteomes" id="UP000575068">
    <property type="component" value="Unassembled WGS sequence"/>
</dbReference>
<gene>
    <name evidence="1" type="ORF">HNQ99_000331</name>
</gene>
<comment type="caution">
    <text evidence="1">The sequence shown here is derived from an EMBL/GenBank/DDBJ whole genome shotgun (WGS) entry which is preliminary data.</text>
</comment>
<dbReference type="GO" id="GO:0051301">
    <property type="term" value="P:cell division"/>
    <property type="evidence" value="ECO:0007669"/>
    <property type="project" value="UniProtKB-KW"/>
</dbReference>
<dbReference type="Pfam" id="PF04977">
    <property type="entry name" value="DivIC"/>
    <property type="match status" value="1"/>
</dbReference>
<dbReference type="EMBL" id="JACHOV010000001">
    <property type="protein sequence ID" value="MBB4640051.1"/>
    <property type="molecule type" value="Genomic_DNA"/>
</dbReference>
<organism evidence="1 2">
    <name type="scientific">Rhizorhapis suberifaciens</name>
    <name type="common">corky root of lettuce</name>
    <dbReference type="NCBI Taxonomy" id="13656"/>
    <lineage>
        <taxon>Bacteria</taxon>
        <taxon>Pseudomonadati</taxon>
        <taxon>Pseudomonadota</taxon>
        <taxon>Alphaproteobacteria</taxon>
        <taxon>Sphingomonadales</taxon>
        <taxon>Sphingomonadaceae</taxon>
        <taxon>Rhizorhapis</taxon>
    </lineage>
</organism>
<protein>
    <submittedName>
        <fullName evidence="1">Cell division protein FtsB</fullName>
    </submittedName>
</protein>
<evidence type="ECO:0000313" key="1">
    <source>
        <dbReference type="EMBL" id="MBB4640051.1"/>
    </source>
</evidence>
<accession>A0A840HQR4</accession>
<dbReference type="InterPro" id="IPR007060">
    <property type="entry name" value="FtsL/DivIC"/>
</dbReference>
<reference evidence="1 2" key="1">
    <citation type="submission" date="2020-08" db="EMBL/GenBank/DDBJ databases">
        <title>Genomic Encyclopedia of Type Strains, Phase IV (KMG-IV): sequencing the most valuable type-strain genomes for metagenomic binning, comparative biology and taxonomic classification.</title>
        <authorList>
            <person name="Goeker M."/>
        </authorList>
    </citation>
    <scope>NUCLEOTIDE SEQUENCE [LARGE SCALE GENOMIC DNA]</scope>
    <source>
        <strain evidence="1 2">DSM 7465</strain>
    </source>
</reference>
<keyword evidence="2" id="KW-1185">Reference proteome</keyword>
<sequence length="92" mass="10420">MSAFGPAFAIVLLALFAGYAVLGSNGILAWGDYTQTLQERRQELALVQAERNRLKNRVDRLDPRHVDPDLVDELVRRELNVTHPDEVIVPLR</sequence>
<keyword evidence="1" id="KW-0131">Cell cycle</keyword>
<proteinExistence type="predicted"/>
<dbReference type="AlphaFoldDB" id="A0A840HQR4"/>
<keyword evidence="1" id="KW-0132">Cell division</keyword>
<name>A0A840HQR4_9SPHN</name>
<evidence type="ECO:0000313" key="2">
    <source>
        <dbReference type="Proteomes" id="UP000575068"/>
    </source>
</evidence>